<dbReference type="OrthoDB" id="8627919at2"/>
<comment type="subunit">
    <text evidence="7">The complex comprises the extracytoplasmic solute receptor protein and the two transmembrane proteins.</text>
</comment>
<evidence type="ECO:0000256" key="3">
    <source>
        <dbReference type="ARBA" id="ARBA00022519"/>
    </source>
</evidence>
<gene>
    <name evidence="9" type="ORF">DNK06_01110</name>
</gene>
<evidence type="ECO:0000256" key="7">
    <source>
        <dbReference type="RuleBase" id="RU369079"/>
    </source>
</evidence>
<keyword evidence="10" id="KW-1185">Reference proteome</keyword>
<evidence type="ECO:0000256" key="4">
    <source>
        <dbReference type="ARBA" id="ARBA00022692"/>
    </source>
</evidence>
<feature type="transmembrane region" description="Helical" evidence="7">
    <location>
        <begin position="334"/>
        <end position="353"/>
    </location>
</feature>
<feature type="transmembrane region" description="Helical" evidence="7">
    <location>
        <begin position="51"/>
        <end position="71"/>
    </location>
</feature>
<comment type="subcellular location">
    <subcellularLocation>
        <location evidence="1 7">Cell inner membrane</location>
        <topology evidence="1 7">Multi-pass membrane protein</topology>
    </subcellularLocation>
</comment>
<dbReference type="Pfam" id="PF06808">
    <property type="entry name" value="DctM"/>
    <property type="match status" value="1"/>
</dbReference>
<feature type="transmembrane region" description="Helical" evidence="7">
    <location>
        <begin position="398"/>
        <end position="415"/>
    </location>
</feature>
<feature type="transmembrane region" description="Helical" evidence="7">
    <location>
        <begin position="215"/>
        <end position="236"/>
    </location>
</feature>
<dbReference type="NCBIfam" id="TIGR00786">
    <property type="entry name" value="dctM"/>
    <property type="match status" value="1"/>
</dbReference>
<dbReference type="InterPro" id="IPR004681">
    <property type="entry name" value="TRAP_DctM"/>
</dbReference>
<evidence type="ECO:0000256" key="1">
    <source>
        <dbReference type="ARBA" id="ARBA00004429"/>
    </source>
</evidence>
<feature type="transmembrane region" description="Helical" evidence="7">
    <location>
        <begin position="306"/>
        <end position="327"/>
    </location>
</feature>
<protein>
    <recommendedName>
        <fullName evidence="7">TRAP transporter large permease protein</fullName>
    </recommendedName>
</protein>
<feature type="transmembrane region" description="Helical" evidence="7">
    <location>
        <begin position="270"/>
        <end position="294"/>
    </location>
</feature>
<dbReference type="AlphaFoldDB" id="A0A4Q9QTE9"/>
<evidence type="ECO:0000313" key="9">
    <source>
        <dbReference type="EMBL" id="TBU84022.1"/>
    </source>
</evidence>
<feature type="transmembrane region" description="Helical" evidence="7">
    <location>
        <begin position="135"/>
        <end position="162"/>
    </location>
</feature>
<comment type="similarity">
    <text evidence="7">Belongs to the TRAP transporter large permease family.</text>
</comment>
<dbReference type="PANTHER" id="PTHR33362:SF2">
    <property type="entry name" value="TRAP TRANSPORTER LARGE PERMEASE PROTEIN"/>
    <property type="match status" value="1"/>
</dbReference>
<evidence type="ECO:0000256" key="2">
    <source>
        <dbReference type="ARBA" id="ARBA00022475"/>
    </source>
</evidence>
<feature type="transmembrane region" description="Helical" evidence="7">
    <location>
        <begin position="242"/>
        <end position="258"/>
    </location>
</feature>
<comment type="caution">
    <text evidence="7">Lacks conserved residue(s) required for the propagation of feature annotation.</text>
</comment>
<feature type="transmembrane region" description="Helical" evidence="7">
    <location>
        <begin position="359"/>
        <end position="386"/>
    </location>
</feature>
<sequence length="428" mass="45148">MIIALLFGGFFLFLLLGVPVVWSMAAATIITLIFGDVGVPVGWLAQQTIRGADSLSLMAIPLFLFAGELMNRGGLTRQIMRIAEHLFGRFRGGLGLVNVATSFVYGGLTGSATADTGAVAKVMIPAMEERGYPKAFAAAVTAASGTLGIILPPSVVFIIYGVLTNTSIGGLFMAGILPGVLLALTFMVAAYVVGVKENFPRQDTRPSWRRLFLDLRAALPALLMPPLILGSIVSGLATATEAAALSVIYALLVGALVYRELSWDVLWPSIIEAVSTTGAIMIIMAVAVPFSWLLTVEQVPQTIATWITSLHGGAVVDIVLVILALVVVGLWLDLGPALIILAPILVPIAQSAGLEPYQIGVLFTVTLGVGLFTPPVGTNIFVVCNVAKLSIGAVSRRLVPFWVASAVAIVLLVIFPELTEWLPRMAGY</sequence>
<dbReference type="GO" id="GO:0005886">
    <property type="term" value="C:plasma membrane"/>
    <property type="evidence" value="ECO:0007669"/>
    <property type="project" value="UniProtKB-SubCell"/>
</dbReference>
<keyword evidence="3 7" id="KW-0997">Cell inner membrane</keyword>
<evidence type="ECO:0000256" key="6">
    <source>
        <dbReference type="ARBA" id="ARBA00023136"/>
    </source>
</evidence>
<dbReference type="PIRSF" id="PIRSF006066">
    <property type="entry name" value="HI0050"/>
    <property type="match status" value="1"/>
</dbReference>
<dbReference type="EMBL" id="QJUI01000001">
    <property type="protein sequence ID" value="TBU84022.1"/>
    <property type="molecule type" value="Genomic_DNA"/>
</dbReference>
<comment type="function">
    <text evidence="7">Part of the tripartite ATP-independent periplasmic (TRAP) transport system.</text>
</comment>
<proteinExistence type="inferred from homology"/>
<accession>A0A4Q9QTE9</accession>
<dbReference type="RefSeq" id="WP_131175253.1">
    <property type="nucleotide sequence ID" value="NZ_QJUI01000001.1"/>
</dbReference>
<keyword evidence="4 7" id="KW-0812">Transmembrane</keyword>
<organism evidence="9 10">
    <name type="scientific">Phytopseudomonas daroniae</name>
    <dbReference type="NCBI Taxonomy" id="2487519"/>
    <lineage>
        <taxon>Bacteria</taxon>
        <taxon>Pseudomonadati</taxon>
        <taxon>Pseudomonadota</taxon>
        <taxon>Gammaproteobacteria</taxon>
        <taxon>Pseudomonadales</taxon>
        <taxon>Pseudomonadaceae</taxon>
        <taxon>Phytopseudomonas</taxon>
    </lineage>
</organism>
<dbReference type="GO" id="GO:0022857">
    <property type="term" value="F:transmembrane transporter activity"/>
    <property type="evidence" value="ECO:0007669"/>
    <property type="project" value="UniProtKB-UniRule"/>
</dbReference>
<dbReference type="PANTHER" id="PTHR33362">
    <property type="entry name" value="SIALIC ACID TRAP TRANSPORTER PERMEASE PROTEIN SIAT-RELATED"/>
    <property type="match status" value="1"/>
</dbReference>
<dbReference type="Proteomes" id="UP000292302">
    <property type="component" value="Unassembled WGS sequence"/>
</dbReference>
<dbReference type="InterPro" id="IPR010656">
    <property type="entry name" value="DctM"/>
</dbReference>
<feature type="domain" description="TRAP C4-dicarboxylate transport system permease DctM subunit" evidence="8">
    <location>
        <begin position="7"/>
        <end position="418"/>
    </location>
</feature>
<reference evidence="9 10" key="1">
    <citation type="submission" date="2018-06" db="EMBL/GenBank/DDBJ databases">
        <title>Three novel Pseudomonas species isolated from symptomatic oak.</title>
        <authorList>
            <person name="Bueno-Gonzalez V."/>
            <person name="Brady C."/>
        </authorList>
    </citation>
    <scope>NUCLEOTIDE SEQUENCE [LARGE SCALE GENOMIC DNA]</scope>
    <source>
        <strain evidence="9 10">P9A</strain>
    </source>
</reference>
<keyword evidence="2" id="KW-1003">Cell membrane</keyword>
<evidence type="ECO:0000256" key="5">
    <source>
        <dbReference type="ARBA" id="ARBA00022989"/>
    </source>
</evidence>
<keyword evidence="6 7" id="KW-0472">Membrane</keyword>
<comment type="caution">
    <text evidence="9">The sequence shown here is derived from an EMBL/GenBank/DDBJ whole genome shotgun (WGS) entry which is preliminary data.</text>
</comment>
<evidence type="ECO:0000259" key="8">
    <source>
        <dbReference type="Pfam" id="PF06808"/>
    </source>
</evidence>
<feature type="transmembrane region" description="Helical" evidence="7">
    <location>
        <begin position="168"/>
        <end position="194"/>
    </location>
</feature>
<keyword evidence="5 7" id="KW-1133">Transmembrane helix</keyword>
<evidence type="ECO:0000313" key="10">
    <source>
        <dbReference type="Proteomes" id="UP000292302"/>
    </source>
</evidence>
<keyword evidence="7" id="KW-0813">Transport</keyword>
<name>A0A4Q9QTE9_9GAMM</name>